<evidence type="ECO:0000256" key="1">
    <source>
        <dbReference type="SAM" id="Phobius"/>
    </source>
</evidence>
<keyword evidence="1" id="KW-0472">Membrane</keyword>
<reference evidence="2" key="1">
    <citation type="submission" date="2019-08" db="EMBL/GenBank/DDBJ databases">
        <title>Carotenoids and Carotenoid Binding Proteins in the Halophilic Cyanobacterium Euhalothece sp. ZM00.</title>
        <authorList>
            <person name="Cho S.M."/>
            <person name="Song J.Y."/>
            <person name="Park Y.-I."/>
        </authorList>
    </citation>
    <scope>NUCLEOTIDE SEQUENCE [LARGE SCALE GENOMIC DNA]</scope>
    <source>
        <strain evidence="2">Z-M001</strain>
    </source>
</reference>
<accession>A0A5B8NRZ8</accession>
<keyword evidence="1" id="KW-0812">Transmembrane</keyword>
<feature type="transmembrane region" description="Helical" evidence="1">
    <location>
        <begin position="7"/>
        <end position="37"/>
    </location>
</feature>
<organism evidence="2 3">
    <name type="scientific">Euhalothece natronophila Z-M001</name>
    <dbReference type="NCBI Taxonomy" id="522448"/>
    <lineage>
        <taxon>Bacteria</taxon>
        <taxon>Bacillati</taxon>
        <taxon>Cyanobacteriota</taxon>
        <taxon>Cyanophyceae</taxon>
        <taxon>Oscillatoriophycideae</taxon>
        <taxon>Chroococcales</taxon>
        <taxon>Halothecacae</taxon>
        <taxon>Halothece cluster</taxon>
        <taxon>Euhalothece</taxon>
    </lineage>
</organism>
<dbReference type="KEGG" id="enn:FRE64_15905"/>
<evidence type="ECO:0000313" key="3">
    <source>
        <dbReference type="Proteomes" id="UP000318453"/>
    </source>
</evidence>
<keyword evidence="3" id="KW-1185">Reference proteome</keyword>
<dbReference type="EMBL" id="CP042326">
    <property type="protein sequence ID" value="QDZ41291.1"/>
    <property type="molecule type" value="Genomic_DNA"/>
</dbReference>
<protein>
    <submittedName>
        <fullName evidence="2">DUF1049 domain-containing protein</fullName>
    </submittedName>
</protein>
<evidence type="ECO:0000313" key="2">
    <source>
        <dbReference type="EMBL" id="QDZ41291.1"/>
    </source>
</evidence>
<keyword evidence="1" id="KW-1133">Transmembrane helix</keyword>
<sequence length="74" mass="8011">MKRLAIITAFLIIAIGMVIISVISIQNISAISVQFLIYRSVQIPFGVLLVFSFSVGLVLGAILPALFPVKSSKY</sequence>
<dbReference type="RefSeq" id="WP_146297125.1">
    <property type="nucleotide sequence ID" value="NZ_CP042326.1"/>
</dbReference>
<dbReference type="AlphaFoldDB" id="A0A5B8NRZ8"/>
<gene>
    <name evidence="2" type="ORF">FRE64_15905</name>
</gene>
<proteinExistence type="predicted"/>
<feature type="transmembrane region" description="Helical" evidence="1">
    <location>
        <begin position="43"/>
        <end position="67"/>
    </location>
</feature>
<dbReference type="Proteomes" id="UP000318453">
    <property type="component" value="Chromosome"/>
</dbReference>
<name>A0A5B8NRZ8_9CHRO</name>